<dbReference type="GeneID" id="66162641"/>
<sequence>MIKVGTCGFTSKYFRYFDVLEVQQTFYDVVSEGQLKKWRKMAEENKVELTMKALQVITHEYNNMTYKRMKEKFGDVKNYGSFKGTKEVSEATEITLREAKALNATIIVFQSPPSFKPVEYNVRAVVDYFSTLDKGFKYGWEPRGDWYSNVGLLKEVINKSGIIHVVDPFRHQPLTDERYYRLHGIGKGEVNYSYKYSDDDLRKLRLMVRDGTYVLFNNIYSFYDALRFKELINRPE</sequence>
<keyword evidence="2" id="KW-1185">Reference proteome</keyword>
<dbReference type="PANTHER" id="PTHR30348">
    <property type="entry name" value="UNCHARACTERIZED PROTEIN YECE"/>
    <property type="match status" value="1"/>
</dbReference>
<dbReference type="PANTHER" id="PTHR30348:SF4">
    <property type="entry name" value="DUF72 DOMAIN-CONTAINING PROTEIN"/>
    <property type="match status" value="1"/>
</dbReference>
<dbReference type="Gene3D" id="3.20.20.410">
    <property type="entry name" value="Protein of unknown function UPF0759"/>
    <property type="match status" value="1"/>
</dbReference>
<dbReference type="InterPro" id="IPR002763">
    <property type="entry name" value="DUF72"/>
</dbReference>
<organism evidence="1 2">
    <name type="scientific">Stygiolobus caldivivus</name>
    <dbReference type="NCBI Taxonomy" id="2824673"/>
    <lineage>
        <taxon>Archaea</taxon>
        <taxon>Thermoproteota</taxon>
        <taxon>Thermoprotei</taxon>
        <taxon>Sulfolobales</taxon>
        <taxon>Sulfolobaceae</taxon>
        <taxon>Stygiolobus</taxon>
    </lineage>
</organism>
<dbReference type="EMBL" id="AP024597">
    <property type="protein sequence ID" value="BCU69591.1"/>
    <property type="molecule type" value="Genomic_DNA"/>
</dbReference>
<dbReference type="KEGG" id="csty:KN1_08880"/>
<evidence type="ECO:0000313" key="2">
    <source>
        <dbReference type="Proteomes" id="UP000825123"/>
    </source>
</evidence>
<reference evidence="1 2" key="1">
    <citation type="submission" date="2021-04" db="EMBL/GenBank/DDBJ databases">
        <title>Complete genome sequence of Stygiolobus sp. KN-1.</title>
        <authorList>
            <person name="Nakamura K."/>
            <person name="Sakai H."/>
            <person name="Kurosawa N."/>
        </authorList>
    </citation>
    <scope>NUCLEOTIDE SEQUENCE [LARGE SCALE GENOMIC DNA]</scope>
    <source>
        <strain evidence="1 2">KN-1</strain>
    </source>
</reference>
<proteinExistence type="predicted"/>
<accession>A0A8D5U676</accession>
<name>A0A8D5U676_9CREN</name>
<dbReference type="SUPFAM" id="SSF117396">
    <property type="entry name" value="TM1631-like"/>
    <property type="match status" value="1"/>
</dbReference>
<protein>
    <recommendedName>
        <fullName evidence="3">DUF72 domain-containing protein</fullName>
    </recommendedName>
</protein>
<evidence type="ECO:0000313" key="1">
    <source>
        <dbReference type="EMBL" id="BCU69591.1"/>
    </source>
</evidence>
<dbReference type="RefSeq" id="WP_221289600.1">
    <property type="nucleotide sequence ID" value="NZ_AP024597.1"/>
</dbReference>
<gene>
    <name evidence="1" type="ORF">KN1_08880</name>
</gene>
<dbReference type="AlphaFoldDB" id="A0A8D5U676"/>
<dbReference type="Pfam" id="PF01904">
    <property type="entry name" value="DUF72"/>
    <property type="match status" value="1"/>
</dbReference>
<evidence type="ECO:0008006" key="3">
    <source>
        <dbReference type="Google" id="ProtNLM"/>
    </source>
</evidence>
<dbReference type="InterPro" id="IPR036520">
    <property type="entry name" value="UPF0759_sf"/>
</dbReference>
<dbReference type="Proteomes" id="UP000825123">
    <property type="component" value="Chromosome"/>
</dbReference>